<dbReference type="InterPro" id="IPR013216">
    <property type="entry name" value="Methyltransf_11"/>
</dbReference>
<dbReference type="Proteomes" id="UP000425960">
    <property type="component" value="Chromosome"/>
</dbReference>
<organism evidence="2 3">
    <name type="scientific">Desulfosarcina ovata subsp. sediminis</name>
    <dbReference type="NCBI Taxonomy" id="885957"/>
    <lineage>
        <taxon>Bacteria</taxon>
        <taxon>Pseudomonadati</taxon>
        <taxon>Thermodesulfobacteriota</taxon>
        <taxon>Desulfobacteria</taxon>
        <taxon>Desulfobacterales</taxon>
        <taxon>Desulfosarcinaceae</taxon>
        <taxon>Desulfosarcina</taxon>
    </lineage>
</organism>
<dbReference type="Gene3D" id="3.40.50.150">
    <property type="entry name" value="Vaccinia Virus protein VP39"/>
    <property type="match status" value="1"/>
</dbReference>
<dbReference type="SUPFAM" id="SSF53335">
    <property type="entry name" value="S-adenosyl-L-methionine-dependent methyltransferases"/>
    <property type="match status" value="1"/>
</dbReference>
<proteinExistence type="predicted"/>
<dbReference type="KEGG" id="dov:DSCO28_16300"/>
<dbReference type="Pfam" id="PF08241">
    <property type="entry name" value="Methyltransf_11"/>
    <property type="match status" value="1"/>
</dbReference>
<reference evidence="2 3" key="1">
    <citation type="submission" date="2019-11" db="EMBL/GenBank/DDBJ databases">
        <title>Comparative genomics of hydrocarbon-degrading Desulfosarcina strains.</title>
        <authorList>
            <person name="Watanabe M."/>
            <person name="Kojima H."/>
            <person name="Fukui M."/>
        </authorList>
    </citation>
    <scope>NUCLEOTIDE SEQUENCE [LARGE SCALE GENOMIC DNA]</scope>
    <source>
        <strain evidence="2 3">28bB2T</strain>
    </source>
</reference>
<sequence>MDLLRPEDWEASFGRRLVDAFLCEHVWEHLTEAEGRAAAGLCYRWLKPGGYLRCSGCQFSGYELPACRPNWWTRPEGSSGSGP</sequence>
<accession>A0A5K7ZI76</accession>
<name>A0A5K7ZI76_9BACT</name>
<evidence type="ECO:0000259" key="1">
    <source>
        <dbReference type="Pfam" id="PF08241"/>
    </source>
</evidence>
<protein>
    <recommendedName>
        <fullName evidence="1">Methyltransferase type 11 domain-containing protein</fullName>
    </recommendedName>
</protein>
<evidence type="ECO:0000313" key="3">
    <source>
        <dbReference type="Proteomes" id="UP000425960"/>
    </source>
</evidence>
<evidence type="ECO:0000313" key="2">
    <source>
        <dbReference type="EMBL" id="BBO81064.1"/>
    </source>
</evidence>
<dbReference type="AlphaFoldDB" id="A0A5K7ZI76"/>
<dbReference type="EMBL" id="AP021876">
    <property type="protein sequence ID" value="BBO81064.1"/>
    <property type="molecule type" value="Genomic_DNA"/>
</dbReference>
<gene>
    <name evidence="2" type="ORF">DSCO28_16300</name>
</gene>
<feature type="domain" description="Methyltransferase type 11" evidence="1">
    <location>
        <begin position="13"/>
        <end position="53"/>
    </location>
</feature>
<dbReference type="GO" id="GO:0008757">
    <property type="term" value="F:S-adenosylmethionine-dependent methyltransferase activity"/>
    <property type="evidence" value="ECO:0007669"/>
    <property type="project" value="InterPro"/>
</dbReference>
<dbReference type="InterPro" id="IPR029063">
    <property type="entry name" value="SAM-dependent_MTases_sf"/>
</dbReference>